<accession>A0A3N1XV06</accession>
<dbReference type="GO" id="GO:0005886">
    <property type="term" value="C:plasma membrane"/>
    <property type="evidence" value="ECO:0007669"/>
    <property type="project" value="UniProtKB-SubCell"/>
</dbReference>
<gene>
    <name evidence="9" type="ORF">EDD66_102116</name>
</gene>
<feature type="transmembrane region" description="Helical" evidence="8">
    <location>
        <begin position="70"/>
        <end position="91"/>
    </location>
</feature>
<feature type="transmembrane region" description="Helical" evidence="8">
    <location>
        <begin position="128"/>
        <end position="149"/>
    </location>
</feature>
<evidence type="ECO:0000256" key="6">
    <source>
        <dbReference type="ARBA" id="ARBA00022989"/>
    </source>
</evidence>
<dbReference type="CDD" id="cd06550">
    <property type="entry name" value="TM_ABC_iron-siderophores_like"/>
    <property type="match status" value="1"/>
</dbReference>
<proteinExistence type="inferred from homology"/>
<dbReference type="FunFam" id="1.10.3470.10:FF:000001">
    <property type="entry name" value="Vitamin B12 ABC transporter permease BtuC"/>
    <property type="match status" value="1"/>
</dbReference>
<dbReference type="RefSeq" id="WP_170164239.1">
    <property type="nucleotide sequence ID" value="NZ_RJVG01000002.1"/>
</dbReference>
<evidence type="ECO:0000256" key="4">
    <source>
        <dbReference type="ARBA" id="ARBA00022475"/>
    </source>
</evidence>
<evidence type="ECO:0000256" key="3">
    <source>
        <dbReference type="ARBA" id="ARBA00022448"/>
    </source>
</evidence>
<keyword evidence="10" id="KW-1185">Reference proteome</keyword>
<keyword evidence="6 8" id="KW-1133">Transmembrane helix</keyword>
<dbReference type="GO" id="GO:0022857">
    <property type="term" value="F:transmembrane transporter activity"/>
    <property type="evidence" value="ECO:0007669"/>
    <property type="project" value="InterPro"/>
</dbReference>
<organism evidence="9 10">
    <name type="scientific">Mobilisporobacter senegalensis</name>
    <dbReference type="NCBI Taxonomy" id="1329262"/>
    <lineage>
        <taxon>Bacteria</taxon>
        <taxon>Bacillati</taxon>
        <taxon>Bacillota</taxon>
        <taxon>Clostridia</taxon>
        <taxon>Lachnospirales</taxon>
        <taxon>Lachnospiraceae</taxon>
        <taxon>Mobilisporobacter</taxon>
    </lineage>
</organism>
<evidence type="ECO:0000256" key="1">
    <source>
        <dbReference type="ARBA" id="ARBA00004651"/>
    </source>
</evidence>
<evidence type="ECO:0000256" key="5">
    <source>
        <dbReference type="ARBA" id="ARBA00022692"/>
    </source>
</evidence>
<evidence type="ECO:0000256" key="7">
    <source>
        <dbReference type="ARBA" id="ARBA00023136"/>
    </source>
</evidence>
<evidence type="ECO:0000313" key="10">
    <source>
        <dbReference type="Proteomes" id="UP000273083"/>
    </source>
</evidence>
<feature type="transmembrane region" description="Helical" evidence="8">
    <location>
        <begin position="103"/>
        <end position="122"/>
    </location>
</feature>
<dbReference type="PANTHER" id="PTHR30472:SF1">
    <property type="entry name" value="FE(3+) DICITRATE TRANSPORT SYSTEM PERMEASE PROTEIN FECC-RELATED"/>
    <property type="match status" value="1"/>
</dbReference>
<dbReference type="InterPro" id="IPR037294">
    <property type="entry name" value="ABC_BtuC-like"/>
</dbReference>
<evidence type="ECO:0000313" key="9">
    <source>
        <dbReference type="EMBL" id="ROR30465.1"/>
    </source>
</evidence>
<dbReference type="EMBL" id="RJVG01000002">
    <property type="protein sequence ID" value="ROR30465.1"/>
    <property type="molecule type" value="Genomic_DNA"/>
</dbReference>
<feature type="transmembrane region" description="Helical" evidence="8">
    <location>
        <begin position="207"/>
        <end position="227"/>
    </location>
</feature>
<dbReference type="PANTHER" id="PTHR30472">
    <property type="entry name" value="FERRIC ENTEROBACTIN TRANSPORT SYSTEM PERMEASE PROTEIN"/>
    <property type="match status" value="1"/>
</dbReference>
<comment type="similarity">
    <text evidence="2">Belongs to the binding-protein-dependent transport system permease family. FecCD subfamily.</text>
</comment>
<name>A0A3N1XV06_9FIRM</name>
<evidence type="ECO:0000256" key="2">
    <source>
        <dbReference type="ARBA" id="ARBA00007935"/>
    </source>
</evidence>
<comment type="subcellular location">
    <subcellularLocation>
        <location evidence="1">Cell membrane</location>
        <topology evidence="1">Multi-pass membrane protein</topology>
    </subcellularLocation>
</comment>
<keyword evidence="4" id="KW-1003">Cell membrane</keyword>
<dbReference type="InterPro" id="IPR000522">
    <property type="entry name" value="ABC_transptr_permease_BtuC"/>
</dbReference>
<dbReference type="GO" id="GO:0033214">
    <property type="term" value="P:siderophore-iron import into cell"/>
    <property type="evidence" value="ECO:0007669"/>
    <property type="project" value="TreeGrafter"/>
</dbReference>
<dbReference type="Proteomes" id="UP000273083">
    <property type="component" value="Unassembled WGS sequence"/>
</dbReference>
<sequence length="343" mass="35874">MKNKVKAKKINKSRSLITTVILIAGFILLFIFMLISITQGAAAIPLSTVIEAFTNFDRDNSSHLLVMDMRLPRIIGAAFVGSGLAVAGALMQGMTRNPLADTGIMGLNSGAGLAVAICFAYFKGASYFQIVLVSFLGAAIGAAMVYIISNLVPGNNHPMKLVLAGATVSTLLSALSQGIALNSNVALNVTFWTMGSVAGTNWNQIKLALPVIVTAFIGSVVISRGVSAISMGEEVALGLGVKIKLIKFLGTMFVVLLAGTSVAIAGAVTFIGMIIPHFSRFLVGPDYRLIIPVSAVLGALLLVTADLFSKTFSPPTELPVGAVIALLGVPVFLYFARKQKGDL</sequence>
<reference evidence="9 10" key="1">
    <citation type="submission" date="2018-11" db="EMBL/GenBank/DDBJ databases">
        <title>Genomic Encyclopedia of Type Strains, Phase IV (KMG-IV): sequencing the most valuable type-strain genomes for metagenomic binning, comparative biology and taxonomic classification.</title>
        <authorList>
            <person name="Goeker M."/>
        </authorList>
    </citation>
    <scope>NUCLEOTIDE SEQUENCE [LARGE SCALE GENOMIC DNA]</scope>
    <source>
        <strain evidence="9 10">DSM 26537</strain>
    </source>
</reference>
<feature type="transmembrane region" description="Helical" evidence="8">
    <location>
        <begin position="320"/>
        <end position="337"/>
    </location>
</feature>
<feature type="transmembrane region" description="Helical" evidence="8">
    <location>
        <begin position="161"/>
        <end position="187"/>
    </location>
</feature>
<protein>
    <submittedName>
        <fullName evidence="9">Iron complex transport system permease protein</fullName>
    </submittedName>
</protein>
<keyword evidence="7 8" id="KW-0472">Membrane</keyword>
<dbReference type="Pfam" id="PF01032">
    <property type="entry name" value="FecCD"/>
    <property type="match status" value="1"/>
</dbReference>
<dbReference type="SUPFAM" id="SSF81345">
    <property type="entry name" value="ABC transporter involved in vitamin B12 uptake, BtuC"/>
    <property type="match status" value="1"/>
</dbReference>
<dbReference type="Gene3D" id="1.10.3470.10">
    <property type="entry name" value="ABC transporter involved in vitamin B12 uptake, BtuC"/>
    <property type="match status" value="1"/>
</dbReference>
<feature type="transmembrane region" description="Helical" evidence="8">
    <location>
        <begin position="248"/>
        <end position="275"/>
    </location>
</feature>
<feature type="transmembrane region" description="Helical" evidence="8">
    <location>
        <begin position="20"/>
        <end position="50"/>
    </location>
</feature>
<keyword evidence="5 8" id="KW-0812">Transmembrane</keyword>
<feature type="transmembrane region" description="Helical" evidence="8">
    <location>
        <begin position="287"/>
        <end position="308"/>
    </location>
</feature>
<keyword evidence="3" id="KW-0813">Transport</keyword>
<dbReference type="AlphaFoldDB" id="A0A3N1XV06"/>
<evidence type="ECO:0000256" key="8">
    <source>
        <dbReference type="SAM" id="Phobius"/>
    </source>
</evidence>
<comment type="caution">
    <text evidence="9">The sequence shown here is derived from an EMBL/GenBank/DDBJ whole genome shotgun (WGS) entry which is preliminary data.</text>
</comment>